<evidence type="ECO:0000256" key="1">
    <source>
        <dbReference type="SAM" id="MobiDB-lite"/>
    </source>
</evidence>
<organism evidence="3 4">
    <name type="scientific">Actinomadura algeriensis</name>
    <dbReference type="NCBI Taxonomy" id="1679523"/>
    <lineage>
        <taxon>Bacteria</taxon>
        <taxon>Bacillati</taxon>
        <taxon>Actinomycetota</taxon>
        <taxon>Actinomycetes</taxon>
        <taxon>Streptosporangiales</taxon>
        <taxon>Thermomonosporaceae</taxon>
        <taxon>Actinomadura</taxon>
    </lineage>
</organism>
<evidence type="ECO:0008006" key="5">
    <source>
        <dbReference type="Google" id="ProtNLM"/>
    </source>
</evidence>
<protein>
    <recommendedName>
        <fullName evidence="5">CU044_5270 family protein</fullName>
    </recommendedName>
</protein>
<feature type="compositionally biased region" description="Basic and acidic residues" evidence="1">
    <location>
        <begin position="1"/>
        <end position="15"/>
    </location>
</feature>
<dbReference type="EMBL" id="JADBDZ010000001">
    <property type="protein sequence ID" value="MBE1531939.1"/>
    <property type="molecule type" value="Genomic_DNA"/>
</dbReference>
<keyword evidence="2" id="KW-0472">Membrane</keyword>
<name>A0ABR9JMZ4_9ACTN</name>
<keyword evidence="2" id="KW-1133">Transmembrane helix</keyword>
<dbReference type="RefSeq" id="WP_192758716.1">
    <property type="nucleotide sequence ID" value="NZ_JADBDZ010000001.1"/>
</dbReference>
<evidence type="ECO:0000313" key="4">
    <source>
        <dbReference type="Proteomes" id="UP000627838"/>
    </source>
</evidence>
<comment type="caution">
    <text evidence="3">The sequence shown here is derived from an EMBL/GenBank/DDBJ whole genome shotgun (WGS) entry which is preliminary data.</text>
</comment>
<keyword evidence="2" id="KW-0812">Transmembrane</keyword>
<reference evidence="3 4" key="1">
    <citation type="submission" date="2020-10" db="EMBL/GenBank/DDBJ databases">
        <title>Sequencing the genomes of 1000 actinobacteria strains.</title>
        <authorList>
            <person name="Klenk H.-P."/>
        </authorList>
    </citation>
    <scope>NUCLEOTIDE SEQUENCE [LARGE SCALE GENOMIC DNA]</scope>
    <source>
        <strain evidence="3 4">DSM 46744</strain>
    </source>
</reference>
<evidence type="ECO:0000256" key="2">
    <source>
        <dbReference type="SAM" id="Phobius"/>
    </source>
</evidence>
<feature type="compositionally biased region" description="Basic and acidic residues" evidence="1">
    <location>
        <begin position="40"/>
        <end position="49"/>
    </location>
</feature>
<feature type="transmembrane region" description="Helical" evidence="2">
    <location>
        <begin position="57"/>
        <end position="78"/>
    </location>
</feature>
<gene>
    <name evidence="3" type="ORF">H4W34_001772</name>
</gene>
<dbReference type="Proteomes" id="UP000627838">
    <property type="component" value="Unassembled WGS sequence"/>
</dbReference>
<evidence type="ECO:0000313" key="3">
    <source>
        <dbReference type="EMBL" id="MBE1531939.1"/>
    </source>
</evidence>
<sequence length="390" mass="41574">MSDVLRTLREARPEELNPDAPVDPEVRRAELARAMAEAPSGRDAREPRPARPVRRAWPVWGLGLAGAAAAAALVVTGLPATDETRPGQEAGGSAAAPPVRRLDAGTVLLAAAEKTERRPAGTGAYWHVETIDSTYYEVGEPGARYTVVDRSRQETWTPREPGTRSWTRQQRLGAKAATTADAAAWRAAGSPSTFTLEVPTTPGGGKLKPLRASTAPGPVKTESAPLVDGDKVFWLGRNVTMADLRALPADPAKLEAELLRWYEGHDTEAAGRPMEQDAWLYRTSMGLVMDMPVTPKVRAAALRMLAGLERVEAVGAVEDARGRTGDGVAFDARTALGTVRHRLVIDPKSGRALAQDRVLLKPAAGVDRPAGTVLSSAAVTAMEWTDSAPR</sequence>
<accession>A0ABR9JMZ4</accession>
<keyword evidence="4" id="KW-1185">Reference proteome</keyword>
<proteinExistence type="predicted"/>
<dbReference type="InterPro" id="IPR047789">
    <property type="entry name" value="CU044_5270-like"/>
</dbReference>
<feature type="region of interest" description="Disordered" evidence="1">
    <location>
        <begin position="1"/>
        <end position="50"/>
    </location>
</feature>
<dbReference type="NCBIfam" id="NF038083">
    <property type="entry name" value="CU044_5270_fam"/>
    <property type="match status" value="1"/>
</dbReference>
<feature type="region of interest" description="Disordered" evidence="1">
    <location>
        <begin position="199"/>
        <end position="221"/>
    </location>
</feature>